<gene>
    <name evidence="2" type="ORF">SAMN04488027_101267</name>
</gene>
<protein>
    <recommendedName>
        <fullName evidence="4">Tetratricopeptide repeat-containing protein</fullName>
    </recommendedName>
</protein>
<feature type="repeat" description="TPR" evidence="1">
    <location>
        <begin position="204"/>
        <end position="237"/>
    </location>
</feature>
<sequence length="256" mass="30246">MDKETLLNLIKSPMQFETRTLNSIDEVIEQYPYFQSLYAIKLKLLKHYGSFHYNRFLKETAARTQDRAVLFDFITSKEFSQLEIANQIDLLIEHERANTEFEINEELATQINDPELFVEKDPSSLAETGRPLDFNASETHSFKEWLKLTQIQPLQEKKEVREQFTENPQFQVIDEFIKNNPKIVPTRSYETSEKIKARHEPSSSLMTETLARVYIEQKRYDKAIQAFKILILNNPEKSSFFADQIQEIERLKENKL</sequence>
<evidence type="ECO:0000256" key="1">
    <source>
        <dbReference type="PROSITE-ProRule" id="PRU00339"/>
    </source>
</evidence>
<name>A0A1G7U5G2_9FLAO</name>
<keyword evidence="3" id="KW-1185">Reference proteome</keyword>
<accession>A0A1G7U5G2</accession>
<dbReference type="Proteomes" id="UP000199296">
    <property type="component" value="Unassembled WGS sequence"/>
</dbReference>
<evidence type="ECO:0000313" key="2">
    <source>
        <dbReference type="EMBL" id="SDG42654.1"/>
    </source>
</evidence>
<dbReference type="RefSeq" id="WP_093364610.1">
    <property type="nucleotide sequence ID" value="NZ_FNCW01000001.1"/>
</dbReference>
<dbReference type="OrthoDB" id="594666at2"/>
<keyword evidence="1" id="KW-0802">TPR repeat</keyword>
<organism evidence="2 3">
    <name type="scientific">Psychroflexus sediminis</name>
    <dbReference type="NCBI Taxonomy" id="470826"/>
    <lineage>
        <taxon>Bacteria</taxon>
        <taxon>Pseudomonadati</taxon>
        <taxon>Bacteroidota</taxon>
        <taxon>Flavobacteriia</taxon>
        <taxon>Flavobacteriales</taxon>
        <taxon>Flavobacteriaceae</taxon>
        <taxon>Psychroflexus</taxon>
    </lineage>
</organism>
<dbReference type="EMBL" id="FNCW01000001">
    <property type="protein sequence ID" value="SDG42654.1"/>
    <property type="molecule type" value="Genomic_DNA"/>
</dbReference>
<proteinExistence type="predicted"/>
<dbReference type="PROSITE" id="PS50005">
    <property type="entry name" value="TPR"/>
    <property type="match status" value="1"/>
</dbReference>
<dbReference type="STRING" id="470826.SAMN04488027_101267"/>
<dbReference type="AlphaFoldDB" id="A0A1G7U5G2"/>
<dbReference type="InterPro" id="IPR019734">
    <property type="entry name" value="TPR_rpt"/>
</dbReference>
<reference evidence="2 3" key="1">
    <citation type="submission" date="2016-10" db="EMBL/GenBank/DDBJ databases">
        <authorList>
            <person name="de Groot N.N."/>
        </authorList>
    </citation>
    <scope>NUCLEOTIDE SEQUENCE [LARGE SCALE GENOMIC DNA]</scope>
    <source>
        <strain evidence="2 3">DSM 19803</strain>
    </source>
</reference>
<evidence type="ECO:0000313" key="3">
    <source>
        <dbReference type="Proteomes" id="UP000199296"/>
    </source>
</evidence>
<evidence type="ECO:0008006" key="4">
    <source>
        <dbReference type="Google" id="ProtNLM"/>
    </source>
</evidence>